<evidence type="ECO:0000313" key="14">
    <source>
        <dbReference type="EMBL" id="USP82517.1"/>
    </source>
</evidence>
<dbReference type="Gene3D" id="2.30.29.150">
    <property type="match status" value="1"/>
</dbReference>
<dbReference type="PANTHER" id="PTHR45849:SF1">
    <property type="entry name" value="FACT COMPLEX SUBUNIT SSRP1"/>
    <property type="match status" value="1"/>
</dbReference>
<dbReference type="InterPro" id="IPR000969">
    <property type="entry name" value="SSRP1/POB3"/>
</dbReference>
<dbReference type="OrthoDB" id="498543at2759"/>
<dbReference type="GO" id="GO:0006260">
    <property type="term" value="P:DNA replication"/>
    <property type="evidence" value="ECO:0007669"/>
    <property type="project" value="UniProtKB-KW"/>
</dbReference>
<dbReference type="FunFam" id="2.30.29.220:FF:000003">
    <property type="entry name" value="FACT complex subunit POB3"/>
    <property type="match status" value="1"/>
</dbReference>
<dbReference type="SMART" id="SM01287">
    <property type="entry name" value="Rtt106"/>
    <property type="match status" value="1"/>
</dbReference>
<dbReference type="InterPro" id="IPR013719">
    <property type="entry name" value="RTT106/SPT16-like_middle_dom"/>
</dbReference>
<name>A0A9Q8ZID0_CURCL</name>
<evidence type="ECO:0000256" key="10">
    <source>
        <dbReference type="ARBA" id="ARBA00023242"/>
    </source>
</evidence>
<dbReference type="SUPFAM" id="SSF50729">
    <property type="entry name" value="PH domain-like"/>
    <property type="match status" value="1"/>
</dbReference>
<keyword evidence="4" id="KW-0158">Chromosome</keyword>
<keyword evidence="15" id="KW-1185">Reference proteome</keyword>
<dbReference type="PANTHER" id="PTHR45849">
    <property type="entry name" value="FACT COMPLEX SUBUNIT SSRP1"/>
    <property type="match status" value="1"/>
</dbReference>
<dbReference type="InterPro" id="IPR011993">
    <property type="entry name" value="PH-like_dom_sf"/>
</dbReference>
<keyword evidence="9" id="KW-0234">DNA repair</keyword>
<feature type="region of interest" description="Disordered" evidence="12">
    <location>
        <begin position="1228"/>
        <end position="1306"/>
    </location>
</feature>
<evidence type="ECO:0000256" key="3">
    <source>
        <dbReference type="ARBA" id="ARBA00010060"/>
    </source>
</evidence>
<dbReference type="CDD" id="cd13231">
    <property type="entry name" value="PH2_SSRP1-like"/>
    <property type="match status" value="1"/>
</dbReference>
<keyword evidence="5" id="KW-0235">DNA replication</keyword>
<sequence>MSENNGNKVNVSGWKTRPSPSLGASAKLCTLCQSLLDNWDLWRQTPKRSFPHHQHPAEIRSAALNHCPLCYQFLKNGPRVQWIDSNITAVSMIGTHELTGIYVEINPTHNPETNATEDYFQLRLGFHIPHLQGRSTEHNLQPASSSTAGESRFSAFPEFPFLAFGEYRVAVYPKRGQCAITPLFSDHRLTSRKDNEPSIDELGAQSTKSSLKLAKKWLDECSSYHDACKISPLKYRPTRLVSTAMGRCRVHLQNELKTRVEYATLSHCWGTIKQLTLKKSNLHQLRMQIPDEALSRTLQDAITIARDLGFAYIWIDTLCIVQDDPEDWRREAATMSSVYGGSGLNISAAGARDGRGGCFFPRPAYWNFQVELSNDNESRSYSAVPASLYSKCLADMPLMERGWVLQERLLAVRTLHFTTTEVFWECNHTTACESFPEKLPDFITAGPNILHKKRLVDSMWPWIVTTYSSCKLTYAHDKLIAISGVARAIQQQTHDRYVAGLWRNDMEAQLCWHTSSPGPRRKTKTYIAPSWSWAALDTRVVGFTRGRSHLSELISVVNVEIVYAGPDPLGAIDNGTVRIRCYSLHRARFDTSKKMLLSFDNERSTIGAVHPDNIPDEGEWRFQDVFLLPIFESFGSFRSITGLVLQRVGLGKGIYRRVGFFTVPKKGNHPVETLGDIVDDKDVNLSSSPYTMVLRDTSGVALGYNAFAQQEQRLSINNAPAAACPAISPHNFTFASAGALSTVANMEAFNDIYLNLSRKPGATRFSDSGFGWKPANGETYTCDQSQIIQAQWSRAARGYEVKILSRNDGIVQLDGFKQEDFDRLTKVFKTWYGISLDNREHALRGWNWGKADFGKAELTFNVANRPAFEVPYTEVSNTNLAGKNEVAVDFSLPADSDSGANGQLGGAKFKGKKSTGARDQLVEMRFYIPGLASKKEKTEDGEDASGAEDGEETNAANLFYETLMEKAEIGEVAGDTFATFLDILHLTPRGRFDIDMYESSFRLRGKTYDYKIQFDSVKKFMVLPKPDDMHTLITIGLDPPLRQGQTRYPFLVMQFKRDEEVNLDLNMKGDLLEDKYKDKLQSHYEAPIATVVADIFRGLSGKRITRPSRDFISHHEQSGVKCSIKANEGHLFCLDKAFMFIPKPATYISMDNIQSVTMSRVGGAMAASRTFDITFTMKNGMAEHQFSNINREEQQPLENFFRAKGIKTKNEMADDSGAILAAALQDEDLASSDDGAPANRGSADEDDESVDEDFQADSESEVGEEYDSDHQSSGSDSDAEMDDAESEGEAAEAVPERPKKKQKVSQ</sequence>
<reference evidence="14" key="1">
    <citation type="submission" date="2021-12" db="EMBL/GenBank/DDBJ databases">
        <title>Curvularia clavata genome.</title>
        <authorList>
            <person name="Cao Y."/>
        </authorList>
    </citation>
    <scope>NUCLEOTIDE SEQUENCE</scope>
    <source>
        <strain evidence="14">Yc1106</strain>
    </source>
</reference>
<feature type="compositionally biased region" description="Acidic residues" evidence="12">
    <location>
        <begin position="1244"/>
        <end position="1267"/>
    </location>
</feature>
<dbReference type="Pfam" id="PF03531">
    <property type="entry name" value="SSrecog"/>
    <property type="match status" value="1"/>
</dbReference>
<dbReference type="Pfam" id="PF06985">
    <property type="entry name" value="HET"/>
    <property type="match status" value="1"/>
</dbReference>
<dbReference type="GO" id="GO:0035101">
    <property type="term" value="C:FACT complex"/>
    <property type="evidence" value="ECO:0007669"/>
    <property type="project" value="TreeGrafter"/>
</dbReference>
<evidence type="ECO:0000256" key="9">
    <source>
        <dbReference type="ARBA" id="ARBA00023204"/>
    </source>
</evidence>
<dbReference type="FunFam" id="2.30.29.30:FF:000146">
    <property type="entry name" value="FACT complex subunit POB3"/>
    <property type="match status" value="1"/>
</dbReference>
<protein>
    <recommendedName>
        <fullName evidence="13">Histone chaperone RTT106/FACT complex subunit SPT16-like middle domain-containing protein</fullName>
    </recommendedName>
</protein>
<evidence type="ECO:0000256" key="11">
    <source>
        <dbReference type="ARBA" id="ARBA00025370"/>
    </source>
</evidence>
<dbReference type="GO" id="GO:0031491">
    <property type="term" value="F:nucleosome binding"/>
    <property type="evidence" value="ECO:0007669"/>
    <property type="project" value="TreeGrafter"/>
</dbReference>
<dbReference type="PRINTS" id="PR00887">
    <property type="entry name" value="SSRCOGNITION"/>
</dbReference>
<dbReference type="InterPro" id="IPR050454">
    <property type="entry name" value="RTT106/SSRP1_HistChap/FACT"/>
</dbReference>
<dbReference type="EMBL" id="CP089281">
    <property type="protein sequence ID" value="USP82517.1"/>
    <property type="molecule type" value="Genomic_DNA"/>
</dbReference>
<evidence type="ECO:0000256" key="4">
    <source>
        <dbReference type="ARBA" id="ARBA00022454"/>
    </source>
</evidence>
<dbReference type="FunFam" id="2.30.29.150:FF:000001">
    <property type="entry name" value="Fact complex subunit ssrp1"/>
    <property type="match status" value="1"/>
</dbReference>
<dbReference type="InterPro" id="IPR048993">
    <property type="entry name" value="SSRP1-like_PH1"/>
</dbReference>
<comment type="function">
    <text evidence="11">Component of the FACT complex, a general chromatin factor that acts to reorganize nucleosomes. The FACT complex is involved in multiple processes that require DNA as a template such as mRNA elongation, DNA replication and DNA repair. During transcription elongation the FACT complex acts as a histone chaperone that both destabilizes and restores nucleosomal structure. It facilitates the passage of RNA polymerase II and transcription by promoting the dissociation of one histone H2A-H2B dimer from the nucleosome, then subsequently promotes the reestablishment of the nucleosome following the passage of RNA polymerase II.</text>
</comment>
<dbReference type="InterPro" id="IPR038167">
    <property type="entry name" value="SSRP1_sf"/>
</dbReference>
<accession>A0A9Q8ZID0</accession>
<keyword evidence="7" id="KW-0805">Transcription regulation</keyword>
<dbReference type="Gene3D" id="2.30.29.30">
    <property type="entry name" value="Pleckstrin-homology domain (PH domain)/Phosphotyrosine-binding domain (PTB)"/>
    <property type="match status" value="2"/>
</dbReference>
<dbReference type="InterPro" id="IPR024954">
    <property type="entry name" value="SSRP1_DD"/>
</dbReference>
<evidence type="ECO:0000256" key="12">
    <source>
        <dbReference type="SAM" id="MobiDB-lite"/>
    </source>
</evidence>
<feature type="domain" description="Histone chaperone RTT106/FACT complex subunit SPT16-like middle" evidence="13">
    <location>
        <begin position="1117"/>
        <end position="1211"/>
    </location>
</feature>
<keyword evidence="10" id="KW-0539">Nucleus</keyword>
<dbReference type="Pfam" id="PF21103">
    <property type="entry name" value="PH1_SSRP1-like"/>
    <property type="match status" value="1"/>
</dbReference>
<evidence type="ECO:0000256" key="5">
    <source>
        <dbReference type="ARBA" id="ARBA00022705"/>
    </source>
</evidence>
<comment type="similarity">
    <text evidence="3">Belongs to the SSRP1 family.</text>
</comment>
<evidence type="ECO:0000259" key="13">
    <source>
        <dbReference type="SMART" id="SM01287"/>
    </source>
</evidence>
<dbReference type="CDD" id="cd13230">
    <property type="entry name" value="PH1_SSRP1-like"/>
    <property type="match status" value="1"/>
</dbReference>
<dbReference type="GO" id="GO:0006281">
    <property type="term" value="P:DNA repair"/>
    <property type="evidence" value="ECO:0007669"/>
    <property type="project" value="UniProtKB-KW"/>
</dbReference>
<evidence type="ECO:0000313" key="15">
    <source>
        <dbReference type="Proteomes" id="UP001056012"/>
    </source>
</evidence>
<dbReference type="InterPro" id="IPR010730">
    <property type="entry name" value="HET"/>
</dbReference>
<evidence type="ECO:0000256" key="7">
    <source>
        <dbReference type="ARBA" id="ARBA00023015"/>
    </source>
</evidence>
<gene>
    <name evidence="14" type="ORF">yc1106_09791</name>
</gene>
<dbReference type="Pfam" id="PF17292">
    <property type="entry name" value="POB3_N"/>
    <property type="match status" value="1"/>
</dbReference>
<dbReference type="GO" id="GO:0003677">
    <property type="term" value="F:DNA binding"/>
    <property type="evidence" value="ECO:0007669"/>
    <property type="project" value="InterPro"/>
</dbReference>
<organism evidence="14 15">
    <name type="scientific">Curvularia clavata</name>
    <dbReference type="NCBI Taxonomy" id="95742"/>
    <lineage>
        <taxon>Eukaryota</taxon>
        <taxon>Fungi</taxon>
        <taxon>Dikarya</taxon>
        <taxon>Ascomycota</taxon>
        <taxon>Pezizomycotina</taxon>
        <taxon>Dothideomycetes</taxon>
        <taxon>Pleosporomycetidae</taxon>
        <taxon>Pleosporales</taxon>
        <taxon>Pleosporineae</taxon>
        <taxon>Pleosporaceae</taxon>
        <taxon>Curvularia</taxon>
    </lineage>
</organism>
<dbReference type="Proteomes" id="UP001056012">
    <property type="component" value="Chromosome 8"/>
</dbReference>
<keyword evidence="6" id="KW-0227">DNA damage</keyword>
<evidence type="ECO:0000256" key="8">
    <source>
        <dbReference type="ARBA" id="ARBA00023163"/>
    </source>
</evidence>
<evidence type="ECO:0000256" key="6">
    <source>
        <dbReference type="ARBA" id="ARBA00022763"/>
    </source>
</evidence>
<proteinExistence type="inferred from homology"/>
<dbReference type="Pfam" id="PF08512">
    <property type="entry name" value="Rttp106-like_middle"/>
    <property type="match status" value="1"/>
</dbReference>
<keyword evidence="8" id="KW-0804">Transcription</keyword>
<comment type="subcellular location">
    <subcellularLocation>
        <location evidence="2">Chromosome</location>
    </subcellularLocation>
    <subcellularLocation>
        <location evidence="1">Nucleus</location>
    </subcellularLocation>
</comment>
<feature type="compositionally biased region" description="Acidic residues" evidence="12">
    <location>
        <begin position="1277"/>
        <end position="1290"/>
    </location>
</feature>
<dbReference type="Gene3D" id="2.30.29.220">
    <property type="entry name" value="Structure-specific recognition protein (SSRP1)"/>
    <property type="match status" value="1"/>
</dbReference>
<evidence type="ECO:0000256" key="2">
    <source>
        <dbReference type="ARBA" id="ARBA00004286"/>
    </source>
</evidence>
<dbReference type="GO" id="GO:0042393">
    <property type="term" value="F:histone binding"/>
    <property type="evidence" value="ECO:0007669"/>
    <property type="project" value="TreeGrafter"/>
</dbReference>
<evidence type="ECO:0000256" key="1">
    <source>
        <dbReference type="ARBA" id="ARBA00004123"/>
    </source>
</evidence>
<dbReference type="InterPro" id="IPR035417">
    <property type="entry name" value="SSRP1/POB3_N"/>
</dbReference>
<dbReference type="VEuPathDB" id="FungiDB:yc1106_09791"/>